<comment type="caution">
    <text evidence="1">The sequence shown here is derived from an EMBL/GenBank/DDBJ whole genome shotgun (WGS) entry which is preliminary data.</text>
</comment>
<gene>
    <name evidence="1" type="ORF">MILVUS5_LOCUS34227</name>
</gene>
<dbReference type="Proteomes" id="UP001177021">
    <property type="component" value="Unassembled WGS sequence"/>
</dbReference>
<protein>
    <submittedName>
        <fullName evidence="1">Uncharacterized protein</fullName>
    </submittedName>
</protein>
<sequence>MPLPHPFFQRDGRISTVQFQFCTSKQQPQMKLPIFALSTSYPQFFSLEISHFPLKLSTLILLTMIIKLFILALLWKLSPHGSMLLYYSVLSALISV</sequence>
<dbReference type="EMBL" id="CASHSV030000615">
    <property type="protein sequence ID" value="CAJ2670147.1"/>
    <property type="molecule type" value="Genomic_DNA"/>
</dbReference>
<name>A0ACB0LKU8_TRIPR</name>
<reference evidence="1" key="1">
    <citation type="submission" date="2023-10" db="EMBL/GenBank/DDBJ databases">
        <authorList>
            <person name="Rodriguez Cubillos JULIANA M."/>
            <person name="De Vega J."/>
        </authorList>
    </citation>
    <scope>NUCLEOTIDE SEQUENCE</scope>
</reference>
<keyword evidence="2" id="KW-1185">Reference proteome</keyword>
<organism evidence="1 2">
    <name type="scientific">Trifolium pratense</name>
    <name type="common">Red clover</name>
    <dbReference type="NCBI Taxonomy" id="57577"/>
    <lineage>
        <taxon>Eukaryota</taxon>
        <taxon>Viridiplantae</taxon>
        <taxon>Streptophyta</taxon>
        <taxon>Embryophyta</taxon>
        <taxon>Tracheophyta</taxon>
        <taxon>Spermatophyta</taxon>
        <taxon>Magnoliopsida</taxon>
        <taxon>eudicotyledons</taxon>
        <taxon>Gunneridae</taxon>
        <taxon>Pentapetalae</taxon>
        <taxon>rosids</taxon>
        <taxon>fabids</taxon>
        <taxon>Fabales</taxon>
        <taxon>Fabaceae</taxon>
        <taxon>Papilionoideae</taxon>
        <taxon>50 kb inversion clade</taxon>
        <taxon>NPAAA clade</taxon>
        <taxon>Hologalegina</taxon>
        <taxon>IRL clade</taxon>
        <taxon>Trifolieae</taxon>
        <taxon>Trifolium</taxon>
    </lineage>
</organism>
<accession>A0ACB0LKU8</accession>
<proteinExistence type="predicted"/>
<evidence type="ECO:0000313" key="2">
    <source>
        <dbReference type="Proteomes" id="UP001177021"/>
    </source>
</evidence>
<evidence type="ECO:0000313" key="1">
    <source>
        <dbReference type="EMBL" id="CAJ2670147.1"/>
    </source>
</evidence>